<evidence type="ECO:0000313" key="1">
    <source>
        <dbReference type="EMBL" id="EOS13066.1"/>
    </source>
</evidence>
<dbReference type="HOGENOM" id="CLU_095221_0_0_10"/>
<proteinExistence type="predicted"/>
<protein>
    <recommendedName>
        <fullName evidence="3">YjbH domain-containing protein</fullName>
    </recommendedName>
</protein>
<accession>R9I942</accession>
<dbReference type="PATRIC" id="fig|1235788.3.peg.1854"/>
<dbReference type="AlphaFoldDB" id="R9I942"/>
<dbReference type="STRING" id="1235788.C802_01811"/>
<evidence type="ECO:0000313" key="2">
    <source>
        <dbReference type="Proteomes" id="UP000014200"/>
    </source>
</evidence>
<organism evidence="1 2">
    <name type="scientific">Phocaeicola sartorii</name>
    <dbReference type="NCBI Taxonomy" id="671267"/>
    <lineage>
        <taxon>Bacteria</taxon>
        <taxon>Pseudomonadati</taxon>
        <taxon>Bacteroidota</taxon>
        <taxon>Bacteroidia</taxon>
        <taxon>Bacteroidales</taxon>
        <taxon>Bacteroidaceae</taxon>
        <taxon>Phocaeicola</taxon>
    </lineage>
</organism>
<comment type="caution">
    <text evidence="1">The sequence shown here is derived from an EMBL/GenBank/DDBJ whole genome shotgun (WGS) entry which is preliminary data.</text>
</comment>
<sequence>MFEMRRFFLIFLFIVCLAELGRSQINYGTTGLMNMPTADMQRDKTVMAGANWLNHHATVPRWWYDTWNYYINITIFPWLEAGYLCTGHKAVPVDYGNQSGYWVPSTYGRFINQDRSFHFRLRVWKEGWWKEWTPQIVIGANDAIGDSWNGGSLSKPSELNYGNGFLNRYYLAVTKHIEFENVGTLGAHLSWIYSNRFDNKLNSPAMGANFRFHLKENGSWVDKVVNGMNLMAEVVPGYTDVKENLTFNPEGAKYQINLGMEYSFWKDYINAVVELDRCRYFSGGIVLKVHLK</sequence>
<gene>
    <name evidence="1" type="ORF">C802_01811</name>
</gene>
<evidence type="ECO:0008006" key="3">
    <source>
        <dbReference type="Google" id="ProtNLM"/>
    </source>
</evidence>
<keyword evidence="2" id="KW-1185">Reference proteome</keyword>
<dbReference type="Proteomes" id="UP000014200">
    <property type="component" value="Unassembled WGS sequence"/>
</dbReference>
<dbReference type="Pfam" id="PF06082">
    <property type="entry name" value="YjbH"/>
    <property type="match status" value="1"/>
</dbReference>
<dbReference type="EMBL" id="ASSP01000010">
    <property type="protein sequence ID" value="EOS13066.1"/>
    <property type="molecule type" value="Genomic_DNA"/>
</dbReference>
<dbReference type="InterPro" id="IPR010344">
    <property type="entry name" value="YbjH"/>
</dbReference>
<reference evidence="1 2" key="1">
    <citation type="submission" date="2013-04" db="EMBL/GenBank/DDBJ databases">
        <title>The Genome Sequence of Bacteroides massiliensis dnLKV3.</title>
        <authorList>
            <consortium name="The Broad Institute Genomics Platform"/>
            <consortium name="The Broad Institute Genome Sequencing Center for Infectious Disease"/>
            <person name="Earl A."/>
            <person name="Xavier R."/>
            <person name="Kuhn K."/>
            <person name="Stappenbeck T."/>
            <person name="Walker B."/>
            <person name="Young S."/>
            <person name="Zeng Q."/>
            <person name="Gargeya S."/>
            <person name="Fitzgerald M."/>
            <person name="Haas B."/>
            <person name="Abouelleil A."/>
            <person name="Allen A.W."/>
            <person name="Alvarado L."/>
            <person name="Arachchi H.M."/>
            <person name="Berlin A.M."/>
            <person name="Chapman S.B."/>
            <person name="Gainer-Dewar J."/>
            <person name="Goldberg J."/>
            <person name="Griggs A."/>
            <person name="Gujja S."/>
            <person name="Hansen M."/>
            <person name="Howarth C."/>
            <person name="Imamovic A."/>
            <person name="Ireland A."/>
            <person name="Larimer J."/>
            <person name="McCowan C."/>
            <person name="Murphy C."/>
            <person name="Pearson M."/>
            <person name="Poon T.W."/>
            <person name="Priest M."/>
            <person name="Roberts A."/>
            <person name="Saif S."/>
            <person name="Shea T."/>
            <person name="Sisk P."/>
            <person name="Sykes S."/>
            <person name="Wortman J."/>
            <person name="Nusbaum C."/>
            <person name="Birren B."/>
        </authorList>
    </citation>
    <scope>NUCLEOTIDE SEQUENCE [LARGE SCALE GENOMIC DNA]</scope>
    <source>
        <strain evidence="2">dnLKV3</strain>
    </source>
</reference>
<name>R9I942_9BACT</name>